<evidence type="ECO:0000256" key="4">
    <source>
        <dbReference type="ARBA" id="ARBA00023315"/>
    </source>
</evidence>
<organism evidence="12 13">
    <name type="scientific">Heliocybe sulcata</name>
    <dbReference type="NCBI Taxonomy" id="5364"/>
    <lineage>
        <taxon>Eukaryota</taxon>
        <taxon>Fungi</taxon>
        <taxon>Dikarya</taxon>
        <taxon>Basidiomycota</taxon>
        <taxon>Agaricomycotina</taxon>
        <taxon>Agaricomycetes</taxon>
        <taxon>Gloeophyllales</taxon>
        <taxon>Gloeophyllaceae</taxon>
        <taxon>Heliocybe</taxon>
    </lineage>
</organism>
<feature type="domain" description="O-acyltransferase WSD1 C-terminal" evidence="11">
    <location>
        <begin position="391"/>
        <end position="518"/>
    </location>
</feature>
<comment type="similarity">
    <text evidence="5">In the N-terminal section; belongs to the long-chain O-acyltransferase family.</text>
</comment>
<dbReference type="Pfam" id="PF03007">
    <property type="entry name" value="WS_DGAT_cat"/>
    <property type="match status" value="1"/>
</dbReference>
<dbReference type="InterPro" id="IPR004255">
    <property type="entry name" value="O-acyltransferase_WSD1_N"/>
</dbReference>
<name>A0A5C3MYP7_9AGAM</name>
<dbReference type="InterPro" id="IPR023213">
    <property type="entry name" value="CAT-like_dom_sf"/>
</dbReference>
<comment type="pathway">
    <text evidence="2">Lipid metabolism.</text>
</comment>
<accession>A0A5C3MYP7</accession>
<dbReference type="SUPFAM" id="SSF52777">
    <property type="entry name" value="CoA-dependent acyltransferases"/>
    <property type="match status" value="1"/>
</dbReference>
<feature type="domain" description="O-acyltransferase WSD1-like N-terminal" evidence="10">
    <location>
        <begin position="83"/>
        <end position="195"/>
    </location>
</feature>
<dbReference type="GO" id="GO:0004144">
    <property type="term" value="F:diacylglycerol O-acyltransferase activity"/>
    <property type="evidence" value="ECO:0007669"/>
    <property type="project" value="UniProtKB-EC"/>
</dbReference>
<feature type="transmembrane region" description="Helical" evidence="9">
    <location>
        <begin position="247"/>
        <end position="271"/>
    </location>
</feature>
<dbReference type="AlphaFoldDB" id="A0A5C3MYP7"/>
<evidence type="ECO:0000256" key="7">
    <source>
        <dbReference type="ARBA" id="ARBA00048109"/>
    </source>
</evidence>
<gene>
    <name evidence="12" type="ORF">OE88DRAFT_1683145</name>
</gene>
<evidence type="ECO:0000259" key="10">
    <source>
        <dbReference type="Pfam" id="PF03007"/>
    </source>
</evidence>
<dbReference type="GO" id="GO:0019432">
    <property type="term" value="P:triglyceride biosynthetic process"/>
    <property type="evidence" value="ECO:0007669"/>
    <property type="project" value="UniProtKB-UniPathway"/>
</dbReference>
<dbReference type="InterPro" id="IPR045034">
    <property type="entry name" value="O-acyltransferase_WSD1-like"/>
</dbReference>
<keyword evidence="9" id="KW-1133">Transmembrane helix</keyword>
<comment type="catalytic activity">
    <reaction evidence="6">
        <text>a long chain fatty alcohol + a fatty acyl-CoA = a long-chain alcohol wax ester + CoA</text>
        <dbReference type="Rhea" id="RHEA:38443"/>
        <dbReference type="ChEBI" id="CHEBI:17135"/>
        <dbReference type="ChEBI" id="CHEBI:57287"/>
        <dbReference type="ChEBI" id="CHEBI:77636"/>
        <dbReference type="ChEBI" id="CHEBI:235323"/>
        <dbReference type="EC" id="2.3.1.75"/>
    </reaction>
</comment>
<evidence type="ECO:0000313" key="12">
    <source>
        <dbReference type="EMBL" id="TFK49306.1"/>
    </source>
</evidence>
<reference evidence="12 13" key="1">
    <citation type="journal article" date="2019" name="Nat. Ecol. Evol.">
        <title>Megaphylogeny resolves global patterns of mushroom evolution.</title>
        <authorList>
            <person name="Varga T."/>
            <person name="Krizsan K."/>
            <person name="Foldi C."/>
            <person name="Dima B."/>
            <person name="Sanchez-Garcia M."/>
            <person name="Sanchez-Ramirez S."/>
            <person name="Szollosi G.J."/>
            <person name="Szarkandi J.G."/>
            <person name="Papp V."/>
            <person name="Albert L."/>
            <person name="Andreopoulos W."/>
            <person name="Angelini C."/>
            <person name="Antonin V."/>
            <person name="Barry K.W."/>
            <person name="Bougher N.L."/>
            <person name="Buchanan P."/>
            <person name="Buyck B."/>
            <person name="Bense V."/>
            <person name="Catcheside P."/>
            <person name="Chovatia M."/>
            <person name="Cooper J."/>
            <person name="Damon W."/>
            <person name="Desjardin D."/>
            <person name="Finy P."/>
            <person name="Geml J."/>
            <person name="Haridas S."/>
            <person name="Hughes K."/>
            <person name="Justo A."/>
            <person name="Karasinski D."/>
            <person name="Kautmanova I."/>
            <person name="Kiss B."/>
            <person name="Kocsube S."/>
            <person name="Kotiranta H."/>
            <person name="LaButti K.M."/>
            <person name="Lechner B.E."/>
            <person name="Liimatainen K."/>
            <person name="Lipzen A."/>
            <person name="Lukacs Z."/>
            <person name="Mihaltcheva S."/>
            <person name="Morgado L.N."/>
            <person name="Niskanen T."/>
            <person name="Noordeloos M.E."/>
            <person name="Ohm R.A."/>
            <person name="Ortiz-Santana B."/>
            <person name="Ovrebo C."/>
            <person name="Racz N."/>
            <person name="Riley R."/>
            <person name="Savchenko A."/>
            <person name="Shiryaev A."/>
            <person name="Soop K."/>
            <person name="Spirin V."/>
            <person name="Szebenyi C."/>
            <person name="Tomsovsky M."/>
            <person name="Tulloss R.E."/>
            <person name="Uehling J."/>
            <person name="Grigoriev I.V."/>
            <person name="Vagvolgyi C."/>
            <person name="Papp T."/>
            <person name="Martin F.M."/>
            <person name="Miettinen O."/>
            <person name="Hibbett D.S."/>
            <person name="Nagy L.G."/>
        </authorList>
    </citation>
    <scope>NUCLEOTIDE SEQUENCE [LARGE SCALE GENOMIC DNA]</scope>
    <source>
        <strain evidence="12 13">OMC1185</strain>
    </source>
</reference>
<sequence>MASSMQRRLSVSVEDVARRTNKIETSERKGLIGGAIGKWLEEEWDYQRHSLPGIDNMWFLLSRGTDFNPVCAGIFTFKREFELDSLIKIWSAMTERYPVYRQRVTGLNRRFHTARLKEDPNFDVRNSIRVVHMPDGANGKDELEDEMARFIAQDWDLSKPLWEVMVFYNYRDATGAKAAILTRAHHALSDGQGFVLSQLSITSAGPKIEAQLKKAAATKHNLQAGKAKLSDLPINGYGKRLAPLDPFIPSLVVTFLFWLLYILFTAISIVYDVYTSTRAALIFVTFRRTALRYKGPRREEKEFSFSAAVSLKDIKIVQQAFQTPMRRITLNDVMCAVVVKTIRQYCEERGGFPDKRVALFIPISIRSPSDQRMKNLSTGATAYFDPHRHSTQSLLNACHDEMQTLKTSFYPRLTFALLEYVYRIPMLFPHSLGYYFTHHGDERNGHEHEGTMPIVEWAMSNFHGVLTNVPGPASPFDVDGAEVLRWTASPPQAGKGTLGLGMISYNGHLVWTVTADKVEQYEGIAKYLTRGFKKTFEDFLEEAKELQEDEDSTHSLGINGHSIFGNGKAHTD</sequence>
<evidence type="ECO:0000256" key="3">
    <source>
        <dbReference type="ARBA" id="ARBA00022679"/>
    </source>
</evidence>
<comment type="pathway">
    <text evidence="1">Glycerolipid metabolism; triacylglycerol biosynthesis.</text>
</comment>
<evidence type="ECO:0000256" key="5">
    <source>
        <dbReference type="ARBA" id="ARBA00024360"/>
    </source>
</evidence>
<evidence type="ECO:0000256" key="6">
    <source>
        <dbReference type="ARBA" id="ARBA00047604"/>
    </source>
</evidence>
<dbReference type="PANTHER" id="PTHR31650">
    <property type="entry name" value="O-ACYLTRANSFERASE (WSD1-LIKE) FAMILY PROTEIN"/>
    <property type="match status" value="1"/>
</dbReference>
<keyword evidence="9" id="KW-0812">Transmembrane</keyword>
<proteinExistence type="inferred from homology"/>
<feature type="region of interest" description="Disordered" evidence="8">
    <location>
        <begin position="548"/>
        <end position="572"/>
    </location>
</feature>
<dbReference type="STRING" id="5364.A0A5C3MYP7"/>
<evidence type="ECO:0000313" key="13">
    <source>
        <dbReference type="Proteomes" id="UP000305948"/>
    </source>
</evidence>
<dbReference type="Proteomes" id="UP000305948">
    <property type="component" value="Unassembled WGS sequence"/>
</dbReference>
<evidence type="ECO:0000256" key="2">
    <source>
        <dbReference type="ARBA" id="ARBA00005189"/>
    </source>
</evidence>
<keyword evidence="4" id="KW-0012">Acyltransferase</keyword>
<keyword evidence="3" id="KW-0808">Transferase</keyword>
<dbReference type="GO" id="GO:0047196">
    <property type="term" value="F:long-chain-alcohol O-fatty-acyltransferase activity"/>
    <property type="evidence" value="ECO:0007669"/>
    <property type="project" value="UniProtKB-EC"/>
</dbReference>
<evidence type="ECO:0000256" key="8">
    <source>
        <dbReference type="SAM" id="MobiDB-lite"/>
    </source>
</evidence>
<comment type="catalytic activity">
    <reaction evidence="7">
        <text>an acyl-CoA + a 1,2-diacyl-sn-glycerol = a triacyl-sn-glycerol + CoA</text>
        <dbReference type="Rhea" id="RHEA:10868"/>
        <dbReference type="ChEBI" id="CHEBI:17815"/>
        <dbReference type="ChEBI" id="CHEBI:57287"/>
        <dbReference type="ChEBI" id="CHEBI:58342"/>
        <dbReference type="ChEBI" id="CHEBI:64615"/>
        <dbReference type="EC" id="2.3.1.20"/>
    </reaction>
</comment>
<protein>
    <submittedName>
        <fullName evidence="12">Uncharacterized protein</fullName>
    </submittedName>
</protein>
<dbReference type="Pfam" id="PF06974">
    <property type="entry name" value="WS_DGAT_C"/>
    <property type="match status" value="1"/>
</dbReference>
<dbReference type="InterPro" id="IPR009721">
    <property type="entry name" value="O-acyltransferase_WSD1_C"/>
</dbReference>
<keyword evidence="13" id="KW-1185">Reference proteome</keyword>
<dbReference type="GO" id="GO:0005886">
    <property type="term" value="C:plasma membrane"/>
    <property type="evidence" value="ECO:0007669"/>
    <property type="project" value="TreeGrafter"/>
</dbReference>
<evidence type="ECO:0000256" key="9">
    <source>
        <dbReference type="SAM" id="Phobius"/>
    </source>
</evidence>
<dbReference type="Gene3D" id="3.30.559.10">
    <property type="entry name" value="Chloramphenicol acetyltransferase-like domain"/>
    <property type="match status" value="1"/>
</dbReference>
<dbReference type="PANTHER" id="PTHR31650:SF1">
    <property type="entry name" value="WAX ESTER SYNTHASE_DIACYLGLYCEROL ACYLTRANSFERASE 4-RELATED"/>
    <property type="match status" value="1"/>
</dbReference>
<evidence type="ECO:0000256" key="1">
    <source>
        <dbReference type="ARBA" id="ARBA00004771"/>
    </source>
</evidence>
<dbReference type="OrthoDB" id="619536at2759"/>
<dbReference type="UniPathway" id="UPA00282"/>
<evidence type="ECO:0000259" key="11">
    <source>
        <dbReference type="Pfam" id="PF06974"/>
    </source>
</evidence>
<keyword evidence="9" id="KW-0472">Membrane</keyword>
<dbReference type="EMBL" id="ML213516">
    <property type="protein sequence ID" value="TFK49306.1"/>
    <property type="molecule type" value="Genomic_DNA"/>
</dbReference>